<dbReference type="Gene3D" id="1.10.260.40">
    <property type="entry name" value="lambda repressor-like DNA-binding domains"/>
    <property type="match status" value="1"/>
</dbReference>
<dbReference type="EMBL" id="QVLV01000029">
    <property type="protein sequence ID" value="RGE56153.1"/>
    <property type="molecule type" value="Genomic_DNA"/>
</dbReference>
<evidence type="ECO:0000313" key="3">
    <source>
        <dbReference type="Proteomes" id="UP000260812"/>
    </source>
</evidence>
<reference evidence="2" key="1">
    <citation type="submission" date="2018-08" db="EMBL/GenBank/DDBJ databases">
        <title>A genome reference for cultivated species of the human gut microbiota.</title>
        <authorList>
            <person name="Zou Y."/>
            <person name="Xue W."/>
            <person name="Luo G."/>
        </authorList>
    </citation>
    <scope>NUCLEOTIDE SEQUENCE [LARGE SCALE GENOMIC DNA]</scope>
    <source>
        <strain evidence="2">TF05-5AC</strain>
    </source>
</reference>
<dbReference type="Proteomes" id="UP000260812">
    <property type="component" value="Unassembled WGS sequence"/>
</dbReference>
<evidence type="ECO:0000313" key="2">
    <source>
        <dbReference type="EMBL" id="RGE56153.1"/>
    </source>
</evidence>
<organism evidence="2 3">
    <name type="scientific">Eisenbergiella massiliensis</name>
    <dbReference type="NCBI Taxonomy" id="1720294"/>
    <lineage>
        <taxon>Bacteria</taxon>
        <taxon>Bacillati</taxon>
        <taxon>Bacillota</taxon>
        <taxon>Clostridia</taxon>
        <taxon>Lachnospirales</taxon>
        <taxon>Lachnospiraceae</taxon>
        <taxon>Eisenbergiella</taxon>
    </lineage>
</organism>
<comment type="caution">
    <text evidence="2">The sequence shown here is derived from an EMBL/GenBank/DDBJ whole genome shotgun (WGS) entry which is preliminary data.</text>
</comment>
<protein>
    <submittedName>
        <fullName evidence="2">XRE family transcriptional regulator</fullName>
    </submittedName>
</protein>
<dbReference type="PROSITE" id="PS50943">
    <property type="entry name" value="HTH_CROC1"/>
    <property type="match status" value="1"/>
</dbReference>
<name>A0A3E3HWF0_9FIRM</name>
<sequence length="180" mass="20805">MLTYQLIKQLCKEKGVTVTATERELGFSRGSLCKVDTNTPSMEKVKKLADYFGITVNHLLGFDEWDQESKRLEDKINAFFYQMRSLGWSYEWKDYDNMYTLSNGQISFKITDEQFSSLVENSQNFCKEQLQKIYEESVMYLFPSEAQKSSGLNAAHSRTDIDFTAEERAADEAMIDDGNE</sequence>
<dbReference type="GeneID" id="97990147"/>
<evidence type="ECO:0000259" key="1">
    <source>
        <dbReference type="PROSITE" id="PS50943"/>
    </source>
</evidence>
<dbReference type="RefSeq" id="WP_117545682.1">
    <property type="nucleotide sequence ID" value="NZ_QVLV01000029.1"/>
</dbReference>
<keyword evidence="3" id="KW-1185">Reference proteome</keyword>
<dbReference type="SMART" id="SM00530">
    <property type="entry name" value="HTH_XRE"/>
    <property type="match status" value="1"/>
</dbReference>
<gene>
    <name evidence="2" type="ORF">DXC51_25655</name>
</gene>
<dbReference type="SUPFAM" id="SSF47413">
    <property type="entry name" value="lambda repressor-like DNA-binding domains"/>
    <property type="match status" value="1"/>
</dbReference>
<dbReference type="InterPro" id="IPR001387">
    <property type="entry name" value="Cro/C1-type_HTH"/>
</dbReference>
<feature type="domain" description="HTH cro/C1-type" evidence="1">
    <location>
        <begin position="7"/>
        <end position="59"/>
    </location>
</feature>
<dbReference type="CDD" id="cd00093">
    <property type="entry name" value="HTH_XRE"/>
    <property type="match status" value="1"/>
</dbReference>
<dbReference type="AlphaFoldDB" id="A0A3E3HWF0"/>
<dbReference type="GO" id="GO:0003677">
    <property type="term" value="F:DNA binding"/>
    <property type="evidence" value="ECO:0007669"/>
    <property type="project" value="InterPro"/>
</dbReference>
<proteinExistence type="predicted"/>
<dbReference type="InterPro" id="IPR010982">
    <property type="entry name" value="Lambda_DNA-bd_dom_sf"/>
</dbReference>
<accession>A0A3E3HWF0</accession>